<comment type="caution">
    <text evidence="2">The sequence shown here is derived from an EMBL/GenBank/DDBJ whole genome shotgun (WGS) entry which is preliminary data.</text>
</comment>
<proteinExistence type="predicted"/>
<name>A0A1S1Z0K8_FLAPC</name>
<accession>A0A1S1Z0K8</accession>
<dbReference type="AlphaFoldDB" id="A0A1S1Z0K8"/>
<keyword evidence="1" id="KW-0732">Signal</keyword>
<keyword evidence="3" id="KW-1185">Reference proteome</keyword>
<evidence type="ECO:0000256" key="1">
    <source>
        <dbReference type="SAM" id="SignalP"/>
    </source>
</evidence>
<gene>
    <name evidence="2" type="ORF">NH26_10620</name>
</gene>
<dbReference type="OrthoDB" id="980975at2"/>
<evidence type="ECO:0000313" key="2">
    <source>
        <dbReference type="EMBL" id="OHX66777.1"/>
    </source>
</evidence>
<evidence type="ECO:0000313" key="3">
    <source>
        <dbReference type="Proteomes" id="UP000179797"/>
    </source>
</evidence>
<reference evidence="2 3" key="1">
    <citation type="journal article" date="2012" name="Int. J. Syst. Evol. Microbiol.">
        <title>Flammeovirga pacifica sp. nov., isolated from deep-sea sediment.</title>
        <authorList>
            <person name="Xu H."/>
            <person name="Fu Y."/>
            <person name="Yang N."/>
            <person name="Ding Z."/>
            <person name="Lai Q."/>
            <person name="Zeng R."/>
        </authorList>
    </citation>
    <scope>NUCLEOTIDE SEQUENCE [LARGE SCALE GENOMIC DNA]</scope>
    <source>
        <strain evidence="3">DSM 24597 / LMG 26175 / WPAGA1</strain>
    </source>
</reference>
<dbReference type="EMBL" id="JRYR02000001">
    <property type="protein sequence ID" value="OHX66777.1"/>
    <property type="molecule type" value="Genomic_DNA"/>
</dbReference>
<evidence type="ECO:0008006" key="4">
    <source>
        <dbReference type="Google" id="ProtNLM"/>
    </source>
</evidence>
<organism evidence="2 3">
    <name type="scientific">Flammeovirga pacifica</name>
    <dbReference type="NCBI Taxonomy" id="915059"/>
    <lineage>
        <taxon>Bacteria</taxon>
        <taxon>Pseudomonadati</taxon>
        <taxon>Bacteroidota</taxon>
        <taxon>Cytophagia</taxon>
        <taxon>Cytophagales</taxon>
        <taxon>Flammeovirgaceae</taxon>
        <taxon>Flammeovirga</taxon>
    </lineage>
</organism>
<feature type="signal peptide" evidence="1">
    <location>
        <begin position="1"/>
        <end position="25"/>
    </location>
</feature>
<feature type="chain" id="PRO_5012616543" description="Beta-lactamase-inhibitor-like PepSY-like domain-containing protein" evidence="1">
    <location>
        <begin position="26"/>
        <end position="131"/>
    </location>
</feature>
<dbReference type="STRING" id="915059.NH26_10620"/>
<dbReference type="RefSeq" id="WP_139263004.1">
    <property type="nucleotide sequence ID" value="NZ_JRYR02000001.1"/>
</dbReference>
<dbReference type="Proteomes" id="UP000179797">
    <property type="component" value="Unassembled WGS sequence"/>
</dbReference>
<protein>
    <recommendedName>
        <fullName evidence="4">Beta-lactamase-inhibitor-like PepSY-like domain-containing protein</fullName>
    </recommendedName>
</protein>
<sequence length="131" mass="15333">MKKFHLLFAGLILFFSLLFSNLVLADNIKPIEDKKNVIENFNEAFEVGQATYEGNVVYIEMDIKALSKVLGWAPDMFEEYCKTNNGQETYQLFCDYVKESHGFEFEKSGFKNIQINLMKKDEIILYYNENI</sequence>